<dbReference type="Pfam" id="PF02625">
    <property type="entry name" value="XdhC_CoxI"/>
    <property type="match status" value="1"/>
</dbReference>
<sequence length="382" mass="41601">MRENEAVLLALQEARKAGKKGALATVVKVKGSAYRREGAKMFIDETGHYVGLISGGCLESDVAEVAQAVICDNKAMLKRYELDEDLVWGLGLGCPGTVDLFIEPIAADKELHPAFSKWTQDIQNGKAAVLCTVIGRNENTCDSASKRLVITEQGQVAGSLENAGINRYAEKWAKELLQQQNPRSSCQSILLEDGTSINLFLDVVVPLPSILIFGAGNDAIPVARLSATLGLPTTVVDPRPGYNTSERFPQATRLLIDSEKYAQQLSVGKRSYVVIMNHHMERDQEALRFALPSQAAYVGLLGPRSRRERIMEALEKTGSSFTVRQLARLCNPIGLDIGADNAEEIAVSILAEIIAKRTGHEGGLLRDKAQIHQTDSHCRLAL</sequence>
<reference evidence="3 6" key="3">
    <citation type="submission" date="2019-06" db="EMBL/GenBank/DDBJ databases">
        <title>Whole genome shotgun sequence of Brevibacillus reuszeri NBRC 15719.</title>
        <authorList>
            <person name="Hosoyama A."/>
            <person name="Uohara A."/>
            <person name="Ohji S."/>
            <person name="Ichikawa N."/>
        </authorList>
    </citation>
    <scope>NUCLEOTIDE SEQUENCE [LARGE SCALE GENOMIC DNA]</scope>
    <source>
        <strain evidence="3 6">NBRC 15719</strain>
    </source>
</reference>
<dbReference type="RefSeq" id="WP_049739868.1">
    <property type="nucleotide sequence ID" value="NZ_BJON01000002.1"/>
</dbReference>
<dbReference type="PATRIC" id="fig|54915.3.peg.2794"/>
<dbReference type="InterPro" id="IPR003777">
    <property type="entry name" value="XdhC_CoxI"/>
</dbReference>
<name>A0A0K9YQ97_9BACL</name>
<dbReference type="EMBL" id="LGIQ01000009">
    <property type="protein sequence ID" value="KNB70841.1"/>
    <property type="molecule type" value="Genomic_DNA"/>
</dbReference>
<dbReference type="Proteomes" id="UP000319578">
    <property type="component" value="Unassembled WGS sequence"/>
</dbReference>
<keyword evidence="6" id="KW-1185">Reference proteome</keyword>
<comment type="caution">
    <text evidence="4">The sequence shown here is derived from an EMBL/GenBank/DDBJ whole genome shotgun (WGS) entry which is preliminary data.</text>
</comment>
<organism evidence="4 5">
    <name type="scientific">Brevibacillus reuszeri</name>
    <dbReference type="NCBI Taxonomy" id="54915"/>
    <lineage>
        <taxon>Bacteria</taxon>
        <taxon>Bacillati</taxon>
        <taxon>Bacillota</taxon>
        <taxon>Bacilli</taxon>
        <taxon>Bacillales</taxon>
        <taxon>Paenibacillaceae</taxon>
        <taxon>Brevibacillus</taxon>
    </lineage>
</organism>
<dbReference type="AlphaFoldDB" id="A0A0K9YQ97"/>
<gene>
    <name evidence="3" type="primary">pucA</name>
    <name evidence="4" type="ORF">ADS79_18505</name>
    <name evidence="3" type="ORF">BRE01_06430</name>
</gene>
<proteinExistence type="predicted"/>
<evidence type="ECO:0000259" key="2">
    <source>
        <dbReference type="Pfam" id="PF13478"/>
    </source>
</evidence>
<feature type="domain" description="XdhC Rossmann" evidence="2">
    <location>
        <begin position="210"/>
        <end position="353"/>
    </location>
</feature>
<dbReference type="PANTHER" id="PTHR30388">
    <property type="entry name" value="ALDEHYDE OXIDOREDUCTASE MOLYBDENUM COFACTOR ASSEMBLY PROTEIN"/>
    <property type="match status" value="1"/>
</dbReference>
<reference evidence="5" key="1">
    <citation type="submission" date="2015-07" db="EMBL/GenBank/DDBJ databases">
        <title>Genome sequencing project for genomic taxonomy and phylogenomics of Bacillus-like bacteria.</title>
        <authorList>
            <person name="Liu B."/>
            <person name="Wang J."/>
            <person name="Zhu Y."/>
            <person name="Liu G."/>
            <person name="Chen Q."/>
            <person name="Chen Z."/>
            <person name="Lan J."/>
            <person name="Che J."/>
            <person name="Ge C."/>
            <person name="Shi H."/>
            <person name="Pan Z."/>
            <person name="Liu X."/>
        </authorList>
    </citation>
    <scope>NUCLEOTIDE SEQUENCE [LARGE SCALE GENOMIC DNA]</scope>
    <source>
        <strain evidence="5">DSM 9887</strain>
    </source>
</reference>
<evidence type="ECO:0000313" key="5">
    <source>
        <dbReference type="Proteomes" id="UP000036834"/>
    </source>
</evidence>
<dbReference type="PANTHER" id="PTHR30388:SF6">
    <property type="entry name" value="XANTHINE DEHYDROGENASE SUBUNIT A-RELATED"/>
    <property type="match status" value="1"/>
</dbReference>
<dbReference type="InterPro" id="IPR027051">
    <property type="entry name" value="XdhC_Rossmann_dom"/>
</dbReference>
<dbReference type="Proteomes" id="UP000036834">
    <property type="component" value="Unassembled WGS sequence"/>
</dbReference>
<dbReference type="Pfam" id="PF13478">
    <property type="entry name" value="XdhC_C"/>
    <property type="match status" value="1"/>
</dbReference>
<dbReference type="STRING" id="54915.ADS79_18505"/>
<dbReference type="InterPro" id="IPR052698">
    <property type="entry name" value="MoCofactor_Util/Proc"/>
</dbReference>
<feature type="domain" description="XdhC- CoxI" evidence="1">
    <location>
        <begin position="15"/>
        <end position="80"/>
    </location>
</feature>
<dbReference type="Gene3D" id="3.40.50.720">
    <property type="entry name" value="NAD(P)-binding Rossmann-like Domain"/>
    <property type="match status" value="1"/>
</dbReference>
<accession>A0A0K9YQ97</accession>
<evidence type="ECO:0000313" key="4">
    <source>
        <dbReference type="EMBL" id="KNB70841.1"/>
    </source>
</evidence>
<dbReference type="EMBL" id="BJON01000002">
    <property type="protein sequence ID" value="GED66941.1"/>
    <property type="molecule type" value="Genomic_DNA"/>
</dbReference>
<evidence type="ECO:0000313" key="3">
    <source>
        <dbReference type="EMBL" id="GED66941.1"/>
    </source>
</evidence>
<reference evidence="4" key="2">
    <citation type="submission" date="2015-07" db="EMBL/GenBank/DDBJ databases">
        <title>MeaNS - Measles Nucleotide Surveillance Program.</title>
        <authorList>
            <person name="Tran T."/>
            <person name="Druce J."/>
        </authorList>
    </citation>
    <scope>NUCLEOTIDE SEQUENCE</scope>
    <source>
        <strain evidence="4">DSM 9887</strain>
    </source>
</reference>
<protein>
    <submittedName>
        <fullName evidence="3">Xanthine dehydrogenase subunit A</fullName>
    </submittedName>
</protein>
<evidence type="ECO:0000313" key="6">
    <source>
        <dbReference type="Proteomes" id="UP000319578"/>
    </source>
</evidence>
<dbReference type="OrthoDB" id="9773039at2"/>
<evidence type="ECO:0000259" key="1">
    <source>
        <dbReference type="Pfam" id="PF02625"/>
    </source>
</evidence>